<dbReference type="GO" id="GO:0003723">
    <property type="term" value="F:RNA binding"/>
    <property type="evidence" value="ECO:0007669"/>
    <property type="project" value="TreeGrafter"/>
</dbReference>
<gene>
    <name evidence="12" type="ORF">A1O9_04055</name>
</gene>
<accession>A0A072PH83</accession>
<evidence type="ECO:0000256" key="4">
    <source>
        <dbReference type="ARBA" id="ARBA00022614"/>
    </source>
</evidence>
<evidence type="ECO:0000256" key="2">
    <source>
        <dbReference type="ARBA" id="ARBA00009285"/>
    </source>
</evidence>
<keyword evidence="4" id="KW-0433">Leucine-rich repeat</keyword>
<comment type="function">
    <text evidence="8">Involved in the export of mRNA from the nucleus to the cytoplasm.</text>
</comment>
<feature type="region of interest" description="Disordered" evidence="10">
    <location>
        <begin position="343"/>
        <end position="409"/>
    </location>
</feature>
<dbReference type="InterPro" id="IPR001611">
    <property type="entry name" value="Leu-rich_rpt"/>
</dbReference>
<dbReference type="Gene3D" id="1.10.8.10">
    <property type="entry name" value="DNA helicase RuvA subunit, C-terminal domain"/>
    <property type="match status" value="1"/>
</dbReference>
<dbReference type="HOGENOM" id="CLU_642733_0_0_1"/>
<dbReference type="PROSITE" id="PS51450">
    <property type="entry name" value="LRR"/>
    <property type="match status" value="1"/>
</dbReference>
<dbReference type="Proteomes" id="UP000027920">
    <property type="component" value="Unassembled WGS sequence"/>
</dbReference>
<dbReference type="GO" id="GO:0042272">
    <property type="term" value="C:nuclear RNA export factor complex"/>
    <property type="evidence" value="ECO:0007669"/>
    <property type="project" value="UniProtKB-ARBA"/>
</dbReference>
<dbReference type="AlphaFoldDB" id="A0A072PH83"/>
<comment type="similarity">
    <text evidence="2">Belongs to the NXF family.</text>
</comment>
<comment type="caution">
    <text evidence="12">The sequence shown here is derived from an EMBL/GenBank/DDBJ whole genome shotgun (WGS) entry which is preliminary data.</text>
</comment>
<feature type="domain" description="TAP-C" evidence="11">
    <location>
        <begin position="416"/>
        <end position="471"/>
    </location>
</feature>
<dbReference type="FunFam" id="1.10.8.10:FF:000018">
    <property type="entry name" value="Nuclear RNA export factor 1"/>
    <property type="match status" value="1"/>
</dbReference>
<dbReference type="PROSITE" id="PS51281">
    <property type="entry name" value="TAP_C"/>
    <property type="match status" value="1"/>
</dbReference>
<evidence type="ECO:0000256" key="5">
    <source>
        <dbReference type="ARBA" id="ARBA00022737"/>
    </source>
</evidence>
<dbReference type="Pfam" id="PF03943">
    <property type="entry name" value="TAP_C"/>
    <property type="match status" value="1"/>
</dbReference>
<evidence type="ECO:0000256" key="3">
    <source>
        <dbReference type="ARBA" id="ARBA00022448"/>
    </source>
</evidence>
<evidence type="ECO:0000313" key="12">
    <source>
        <dbReference type="EMBL" id="KEF59211.1"/>
    </source>
</evidence>
<feature type="compositionally biased region" description="Polar residues" evidence="10">
    <location>
        <begin position="95"/>
        <end position="116"/>
    </location>
</feature>
<evidence type="ECO:0000259" key="11">
    <source>
        <dbReference type="PROSITE" id="PS51281"/>
    </source>
</evidence>
<dbReference type="STRING" id="1182545.A0A072PH83"/>
<name>A0A072PH83_9EURO</name>
<dbReference type="InterPro" id="IPR030217">
    <property type="entry name" value="NXF_fam"/>
</dbReference>
<organism evidence="12 13">
    <name type="scientific">Exophiala aquamarina CBS 119918</name>
    <dbReference type="NCBI Taxonomy" id="1182545"/>
    <lineage>
        <taxon>Eukaryota</taxon>
        <taxon>Fungi</taxon>
        <taxon>Dikarya</taxon>
        <taxon>Ascomycota</taxon>
        <taxon>Pezizomycotina</taxon>
        <taxon>Eurotiomycetes</taxon>
        <taxon>Chaetothyriomycetidae</taxon>
        <taxon>Chaetothyriales</taxon>
        <taxon>Herpotrichiellaceae</taxon>
        <taxon>Exophiala</taxon>
    </lineage>
</organism>
<feature type="compositionally biased region" description="Polar residues" evidence="10">
    <location>
        <begin position="127"/>
        <end position="138"/>
    </location>
</feature>
<dbReference type="PANTHER" id="PTHR10662">
    <property type="entry name" value="NUCLEAR RNA EXPORT FACTOR"/>
    <property type="match status" value="1"/>
</dbReference>
<dbReference type="SMART" id="SM00804">
    <property type="entry name" value="TAP_C"/>
    <property type="match status" value="1"/>
</dbReference>
<feature type="compositionally biased region" description="Low complexity" evidence="10">
    <location>
        <begin position="363"/>
        <end position="380"/>
    </location>
</feature>
<dbReference type="EMBL" id="AMGV01000003">
    <property type="protein sequence ID" value="KEF59211.1"/>
    <property type="molecule type" value="Genomic_DNA"/>
</dbReference>
<comment type="subcellular location">
    <subcellularLocation>
        <location evidence="1">Nucleus</location>
    </subcellularLocation>
</comment>
<keyword evidence="5" id="KW-0677">Repeat</keyword>
<evidence type="ECO:0000256" key="9">
    <source>
        <dbReference type="ARBA" id="ARBA00069694"/>
    </source>
</evidence>
<evidence type="ECO:0000313" key="13">
    <source>
        <dbReference type="Proteomes" id="UP000027920"/>
    </source>
</evidence>
<feature type="region of interest" description="Disordered" evidence="10">
    <location>
        <begin position="93"/>
        <end position="173"/>
    </location>
</feature>
<dbReference type="OrthoDB" id="25872at2759"/>
<dbReference type="InterPro" id="IPR005637">
    <property type="entry name" value="TAP_C_dom"/>
</dbReference>
<evidence type="ECO:0000256" key="6">
    <source>
        <dbReference type="ARBA" id="ARBA00022816"/>
    </source>
</evidence>
<evidence type="ECO:0000256" key="8">
    <source>
        <dbReference type="ARBA" id="ARBA00055253"/>
    </source>
</evidence>
<dbReference type="VEuPathDB" id="FungiDB:A1O9_04055"/>
<dbReference type="SUPFAM" id="SSF46934">
    <property type="entry name" value="UBA-like"/>
    <property type="match status" value="1"/>
</dbReference>
<keyword evidence="7" id="KW-0539">Nucleus</keyword>
<keyword evidence="3" id="KW-0813">Transport</keyword>
<keyword evidence="6" id="KW-0509">mRNA transport</keyword>
<proteinExistence type="inferred from homology"/>
<reference evidence="12 13" key="1">
    <citation type="submission" date="2013-03" db="EMBL/GenBank/DDBJ databases">
        <title>The Genome Sequence of Exophiala aquamarina CBS 119918.</title>
        <authorList>
            <consortium name="The Broad Institute Genomics Platform"/>
            <person name="Cuomo C."/>
            <person name="de Hoog S."/>
            <person name="Gorbushina A."/>
            <person name="Walker B."/>
            <person name="Young S.K."/>
            <person name="Zeng Q."/>
            <person name="Gargeya S."/>
            <person name="Fitzgerald M."/>
            <person name="Haas B."/>
            <person name="Abouelleil A."/>
            <person name="Allen A.W."/>
            <person name="Alvarado L."/>
            <person name="Arachchi H.M."/>
            <person name="Berlin A.M."/>
            <person name="Chapman S.B."/>
            <person name="Gainer-Dewar J."/>
            <person name="Goldberg J."/>
            <person name="Griggs A."/>
            <person name="Gujja S."/>
            <person name="Hansen M."/>
            <person name="Howarth C."/>
            <person name="Imamovic A."/>
            <person name="Ireland A."/>
            <person name="Larimer J."/>
            <person name="McCowan C."/>
            <person name="Murphy C."/>
            <person name="Pearson M."/>
            <person name="Poon T.W."/>
            <person name="Priest M."/>
            <person name="Roberts A."/>
            <person name="Saif S."/>
            <person name="Shea T."/>
            <person name="Sisk P."/>
            <person name="Sykes S."/>
            <person name="Wortman J."/>
            <person name="Nusbaum C."/>
            <person name="Birren B."/>
        </authorList>
    </citation>
    <scope>NUCLEOTIDE SEQUENCE [LARGE SCALE GENOMIC DNA]</scope>
    <source>
        <strain evidence="12 13">CBS 119918</strain>
    </source>
</reference>
<evidence type="ECO:0000256" key="7">
    <source>
        <dbReference type="ARBA" id="ARBA00023242"/>
    </source>
</evidence>
<protein>
    <recommendedName>
        <fullName evidence="9">mRNA export factor MEX67</fullName>
    </recommendedName>
</protein>
<feature type="compositionally biased region" description="Low complexity" evidence="10">
    <location>
        <begin position="343"/>
        <end position="353"/>
    </location>
</feature>
<feature type="compositionally biased region" description="Polar residues" evidence="10">
    <location>
        <begin position="153"/>
        <end position="173"/>
    </location>
</feature>
<evidence type="ECO:0000256" key="1">
    <source>
        <dbReference type="ARBA" id="ARBA00004123"/>
    </source>
</evidence>
<dbReference type="Gene3D" id="3.80.10.10">
    <property type="entry name" value="Ribonuclease Inhibitor"/>
    <property type="match status" value="1"/>
</dbReference>
<sequence>MSFGNRQNGNGQPSPTLQLAIKGWASSKLSTSKDQGVEALVGFLSKKASRPVLSYTRAGRTVLLITVNTQDQDRFFHLNGFTFAGATLVVEEGRSQNPRSQHQQSNNNEGRFPQSQHHSRDQPQGHFGQNNPQLTIRGQAQGHYVPRGPRGQFQDNSNHNNQNQGHKSADPTTSELENLIINVIRERYHAGDKHLILNALVADPQLTNSGLSSQDPAKVWRAIFTLCEKSMWETPSKRREAVQSVSLRDDNITSVKDILSLSNVFPTIKNLDLANNQLADIDALKFWKNQFRDLEHIILTGNPVASNPDTVRTLLTWYPNLKVYNNEPVRDAAGNITIPTSLPTSLTPSLQPQPSFPSPLQPSLPSSLQPSLPSSITPTTTPIPIPDPNAPTATHPEFPPGSTFGLPEPNKSAEVLQREQMGLQFSFETKLKMQWVENCLSANAWDYAAAVANFNMLRAQGQIPPEAYIAGV</sequence>
<dbReference type="PANTHER" id="PTHR10662:SF22">
    <property type="entry name" value="NUCLEAR RNA EXPORT FACTOR 1"/>
    <property type="match status" value="1"/>
</dbReference>
<dbReference type="GeneID" id="25278988"/>
<dbReference type="SUPFAM" id="SSF52058">
    <property type="entry name" value="L domain-like"/>
    <property type="match status" value="1"/>
</dbReference>
<keyword evidence="13" id="KW-1185">Reference proteome</keyword>
<dbReference type="GO" id="GO:0016973">
    <property type="term" value="P:poly(A)+ mRNA export from nucleus"/>
    <property type="evidence" value="ECO:0007669"/>
    <property type="project" value="TreeGrafter"/>
</dbReference>
<dbReference type="InterPro" id="IPR032675">
    <property type="entry name" value="LRR_dom_sf"/>
</dbReference>
<evidence type="ECO:0000256" key="10">
    <source>
        <dbReference type="SAM" id="MobiDB-lite"/>
    </source>
</evidence>
<dbReference type="InterPro" id="IPR009060">
    <property type="entry name" value="UBA-like_sf"/>
</dbReference>
<dbReference type="CDD" id="cd14342">
    <property type="entry name" value="UBA_TAP-C"/>
    <property type="match status" value="1"/>
</dbReference>
<dbReference type="RefSeq" id="XP_013261801.1">
    <property type="nucleotide sequence ID" value="XM_013406347.1"/>
</dbReference>